<evidence type="ECO:0000313" key="2">
    <source>
        <dbReference type="Proteomes" id="UP001589867"/>
    </source>
</evidence>
<keyword evidence="2" id="KW-1185">Reference proteome</keyword>
<evidence type="ECO:0000313" key="1">
    <source>
        <dbReference type="EMBL" id="MFC0528234.1"/>
    </source>
</evidence>
<dbReference type="Proteomes" id="UP001589867">
    <property type="component" value="Unassembled WGS sequence"/>
</dbReference>
<proteinExistence type="predicted"/>
<gene>
    <name evidence="1" type="ORF">ACFFIA_11240</name>
</gene>
<name>A0ABV6M168_9ACTN</name>
<organism evidence="1 2">
    <name type="scientific">Phytohabitans kaempferiae</name>
    <dbReference type="NCBI Taxonomy" id="1620943"/>
    <lineage>
        <taxon>Bacteria</taxon>
        <taxon>Bacillati</taxon>
        <taxon>Actinomycetota</taxon>
        <taxon>Actinomycetes</taxon>
        <taxon>Micromonosporales</taxon>
        <taxon>Micromonosporaceae</taxon>
    </lineage>
</organism>
<reference evidence="1 2" key="1">
    <citation type="submission" date="2024-09" db="EMBL/GenBank/DDBJ databases">
        <authorList>
            <person name="Sun Q."/>
            <person name="Mori K."/>
        </authorList>
    </citation>
    <scope>NUCLEOTIDE SEQUENCE [LARGE SCALE GENOMIC DNA]</scope>
    <source>
        <strain evidence="1 2">TBRC 3947</strain>
    </source>
</reference>
<sequence length="181" mass="18436">MPSQSASGEPTSTDATSVGAAGQVAAMAFAPGEWELLTHLPARVIVAATSAEPDGPRRTVAEGLAGLDAIAAGRAFDSDLVRAVVSAIYSEADDDRPAAEEFTDRAAGLAEVLAACRRATAVLGARADPADSAAYRQWVQSVAARVCGASRTGGLLGLGGEQVSNAERRFLDDLAVALALR</sequence>
<comment type="caution">
    <text evidence="1">The sequence shown here is derived from an EMBL/GenBank/DDBJ whole genome shotgun (WGS) entry which is preliminary data.</text>
</comment>
<dbReference type="RefSeq" id="WP_377249488.1">
    <property type="nucleotide sequence ID" value="NZ_JBHLUH010000012.1"/>
</dbReference>
<protein>
    <submittedName>
        <fullName evidence="1">Uncharacterized protein</fullName>
    </submittedName>
</protein>
<accession>A0ABV6M168</accession>
<dbReference type="EMBL" id="JBHLUH010000012">
    <property type="protein sequence ID" value="MFC0528234.1"/>
    <property type="molecule type" value="Genomic_DNA"/>
</dbReference>